<organism evidence="3 4">
    <name type="scientific">Cladophialophora chaetospira</name>
    <dbReference type="NCBI Taxonomy" id="386627"/>
    <lineage>
        <taxon>Eukaryota</taxon>
        <taxon>Fungi</taxon>
        <taxon>Dikarya</taxon>
        <taxon>Ascomycota</taxon>
        <taxon>Pezizomycotina</taxon>
        <taxon>Eurotiomycetes</taxon>
        <taxon>Chaetothyriomycetidae</taxon>
        <taxon>Chaetothyriales</taxon>
        <taxon>Herpotrichiellaceae</taxon>
        <taxon>Cladophialophora</taxon>
    </lineage>
</organism>
<feature type="transmembrane region" description="Helical" evidence="2">
    <location>
        <begin position="89"/>
        <end position="111"/>
    </location>
</feature>
<dbReference type="GO" id="GO:0033617">
    <property type="term" value="P:mitochondrial respiratory chain complex IV assembly"/>
    <property type="evidence" value="ECO:0007669"/>
    <property type="project" value="InterPro"/>
</dbReference>
<accession>A0AA39CH50</accession>
<protein>
    <submittedName>
        <fullName evidence="3">Cytochrome oxidase assembly protein 1</fullName>
    </submittedName>
</protein>
<reference evidence="3" key="1">
    <citation type="submission" date="2022-10" db="EMBL/GenBank/DDBJ databases">
        <title>Culturing micro-colonial fungi from biological soil crusts in the Mojave desert and describing Neophaeococcomyces mojavensis, and introducing the new genera and species Taxawa tesnikishii.</title>
        <authorList>
            <person name="Kurbessoian T."/>
            <person name="Stajich J.E."/>
        </authorList>
    </citation>
    <scope>NUCLEOTIDE SEQUENCE</scope>
    <source>
        <strain evidence="3">TK_41</strain>
    </source>
</reference>
<keyword evidence="2" id="KW-0812">Transmembrane</keyword>
<gene>
    <name evidence="3" type="primary">COA1</name>
    <name evidence="3" type="ORF">H2200_008012</name>
</gene>
<dbReference type="EMBL" id="JAPDRK010000011">
    <property type="protein sequence ID" value="KAJ9607933.1"/>
    <property type="molecule type" value="Genomic_DNA"/>
</dbReference>
<dbReference type="GO" id="GO:0005743">
    <property type="term" value="C:mitochondrial inner membrane"/>
    <property type="evidence" value="ECO:0007669"/>
    <property type="project" value="TreeGrafter"/>
</dbReference>
<feature type="compositionally biased region" description="Low complexity" evidence="1">
    <location>
        <begin position="44"/>
        <end position="56"/>
    </location>
</feature>
<evidence type="ECO:0000313" key="3">
    <source>
        <dbReference type="EMBL" id="KAJ9607933.1"/>
    </source>
</evidence>
<dbReference type="AlphaFoldDB" id="A0AA39CH50"/>
<feature type="region of interest" description="Disordered" evidence="1">
    <location>
        <begin position="44"/>
        <end position="79"/>
    </location>
</feature>
<sequence length="222" mass="24679">MSGKKLLASPLGLRQLSSLPPSIRHSIVRLQFLPQPPSILTLRSLSRSSSSSTTPDRIVRPLVPPPREGSGPLLSRRPDRELPDLPRPIAVWAKTLPVFILVITLCSLAIFNYEKSSSSTVSSILYALRTNIHARELLGDEIYFGSKVPWISGELAPMQGTINISFWVKGTKGLAKTRFVAVKRRGGFFETLEWSLKTEDGRELQLLEMEGTRDPLEGQSFD</sequence>
<name>A0AA39CH50_9EURO</name>
<keyword evidence="4" id="KW-1185">Reference proteome</keyword>
<dbReference type="InterPro" id="IPR042432">
    <property type="entry name" value="Coa1_fungi"/>
</dbReference>
<dbReference type="PANTHER" id="PTHR28523:SF1">
    <property type="entry name" value="CYTOCHROME C OXIDASE ASSEMBLY FACTOR 1"/>
    <property type="match status" value="1"/>
</dbReference>
<keyword evidence="2" id="KW-0472">Membrane</keyword>
<evidence type="ECO:0000256" key="2">
    <source>
        <dbReference type="SAM" id="Phobius"/>
    </source>
</evidence>
<keyword evidence="2" id="KW-1133">Transmembrane helix</keyword>
<evidence type="ECO:0000256" key="1">
    <source>
        <dbReference type="SAM" id="MobiDB-lite"/>
    </source>
</evidence>
<dbReference type="Proteomes" id="UP001172673">
    <property type="component" value="Unassembled WGS sequence"/>
</dbReference>
<comment type="caution">
    <text evidence="3">The sequence shown here is derived from an EMBL/GenBank/DDBJ whole genome shotgun (WGS) entry which is preliminary data.</text>
</comment>
<dbReference type="PANTHER" id="PTHR28523">
    <property type="entry name" value="CYTOCHROME C OXIDASE ASSEMBLY FACTOR 1"/>
    <property type="match status" value="1"/>
</dbReference>
<dbReference type="Pfam" id="PF08695">
    <property type="entry name" value="Coa1"/>
    <property type="match status" value="1"/>
</dbReference>
<evidence type="ECO:0000313" key="4">
    <source>
        <dbReference type="Proteomes" id="UP001172673"/>
    </source>
</evidence>
<proteinExistence type="predicted"/>
<dbReference type="InterPro" id="IPR014807">
    <property type="entry name" value="Coa1"/>
</dbReference>